<sequence>MSPRPKKLRNCCPSRQPEDLVFKPAGTPMSKLEILSLAVDELEAISLCDGEGLTQQEAGEKMGISRGTVQRLVTNGRRKIVEAILQGKALEIHIPETDADEEPGC</sequence>
<evidence type="ECO:0000256" key="1">
    <source>
        <dbReference type="ARBA" id="ARBA00009350"/>
    </source>
</evidence>
<organism evidence="3 4">
    <name type="scientific">Malonomonas rubra DSM 5091</name>
    <dbReference type="NCBI Taxonomy" id="1122189"/>
    <lineage>
        <taxon>Bacteria</taxon>
        <taxon>Pseudomonadati</taxon>
        <taxon>Thermodesulfobacteriota</taxon>
        <taxon>Desulfuromonadia</taxon>
        <taxon>Desulfuromonadales</taxon>
        <taxon>Geopsychrobacteraceae</taxon>
        <taxon>Malonomonas</taxon>
    </lineage>
</organism>
<keyword evidence="3" id="KW-0238">DNA-binding</keyword>
<accession>A0A1M6JCX7</accession>
<comment type="similarity">
    <text evidence="1 2">Belongs to the UPF0251 family.</text>
</comment>
<proteinExistence type="inferred from homology"/>
<dbReference type="GO" id="GO:0003677">
    <property type="term" value="F:DNA binding"/>
    <property type="evidence" value="ECO:0007669"/>
    <property type="project" value="UniProtKB-KW"/>
</dbReference>
<gene>
    <name evidence="3" type="ORF">SAMN02745165_02399</name>
</gene>
<dbReference type="Pfam" id="PF02001">
    <property type="entry name" value="DUF134"/>
    <property type="match status" value="1"/>
</dbReference>
<keyword evidence="4" id="KW-1185">Reference proteome</keyword>
<evidence type="ECO:0000256" key="2">
    <source>
        <dbReference type="HAMAP-Rule" id="MF_00674"/>
    </source>
</evidence>
<reference evidence="3 4" key="1">
    <citation type="submission" date="2016-11" db="EMBL/GenBank/DDBJ databases">
        <authorList>
            <person name="Jaros S."/>
            <person name="Januszkiewicz K."/>
            <person name="Wedrychowicz H."/>
        </authorList>
    </citation>
    <scope>NUCLEOTIDE SEQUENCE [LARGE SCALE GENOMIC DNA]</scope>
    <source>
        <strain evidence="3 4">DSM 5091</strain>
    </source>
</reference>
<dbReference type="OrthoDB" id="280278at2"/>
<dbReference type="SUPFAM" id="SSF88659">
    <property type="entry name" value="Sigma3 and sigma4 domains of RNA polymerase sigma factors"/>
    <property type="match status" value="1"/>
</dbReference>
<dbReference type="InterPro" id="IPR036388">
    <property type="entry name" value="WH-like_DNA-bd_sf"/>
</dbReference>
<dbReference type="HAMAP" id="MF_00674">
    <property type="entry name" value="UPF0251"/>
    <property type="match status" value="1"/>
</dbReference>
<dbReference type="EMBL" id="FQZT01000008">
    <property type="protein sequence ID" value="SHJ44549.1"/>
    <property type="molecule type" value="Genomic_DNA"/>
</dbReference>
<protein>
    <recommendedName>
        <fullName evidence="2">UPF0251 protein SAMN02745165_02399</fullName>
    </recommendedName>
</protein>
<evidence type="ECO:0000313" key="4">
    <source>
        <dbReference type="Proteomes" id="UP000184171"/>
    </source>
</evidence>
<dbReference type="InterPro" id="IPR002852">
    <property type="entry name" value="UPF0251"/>
</dbReference>
<evidence type="ECO:0000313" key="3">
    <source>
        <dbReference type="EMBL" id="SHJ44549.1"/>
    </source>
</evidence>
<dbReference type="STRING" id="1122189.SAMN02745165_02399"/>
<dbReference type="RefSeq" id="WP_072908974.1">
    <property type="nucleotide sequence ID" value="NZ_FQZT01000008.1"/>
</dbReference>
<dbReference type="AlphaFoldDB" id="A0A1M6JCX7"/>
<name>A0A1M6JCX7_MALRU</name>
<dbReference type="InterPro" id="IPR013324">
    <property type="entry name" value="RNA_pol_sigma_r3/r4-like"/>
</dbReference>
<dbReference type="PANTHER" id="PTHR37478">
    <property type="match status" value="1"/>
</dbReference>
<dbReference type="Proteomes" id="UP000184171">
    <property type="component" value="Unassembled WGS sequence"/>
</dbReference>
<dbReference type="PANTHER" id="PTHR37478:SF2">
    <property type="entry name" value="UPF0251 PROTEIN TK0562"/>
    <property type="match status" value="1"/>
</dbReference>
<dbReference type="Gene3D" id="1.10.10.10">
    <property type="entry name" value="Winged helix-like DNA-binding domain superfamily/Winged helix DNA-binding domain"/>
    <property type="match status" value="1"/>
</dbReference>